<evidence type="ECO:0008006" key="4">
    <source>
        <dbReference type="Google" id="ProtNLM"/>
    </source>
</evidence>
<dbReference type="EMBL" id="HBIS01000718">
    <property type="protein sequence ID" value="CAE0606799.1"/>
    <property type="molecule type" value="Transcribed_RNA"/>
</dbReference>
<accession>A0A6U9PV78</accession>
<evidence type="ECO:0000256" key="1">
    <source>
        <dbReference type="SAM" id="MobiDB-lite"/>
    </source>
</evidence>
<dbReference type="AlphaFoldDB" id="A0A6U9PV78"/>
<feature type="compositionally biased region" description="Acidic residues" evidence="1">
    <location>
        <begin position="179"/>
        <end position="188"/>
    </location>
</feature>
<dbReference type="EMBL" id="HBIS01000719">
    <property type="protein sequence ID" value="CAE0606800.1"/>
    <property type="molecule type" value="Transcribed_RNA"/>
</dbReference>
<dbReference type="Gene3D" id="1.25.10.10">
    <property type="entry name" value="Leucine-rich Repeat Variant"/>
    <property type="match status" value="3"/>
</dbReference>
<dbReference type="InterPro" id="IPR016024">
    <property type="entry name" value="ARM-type_fold"/>
</dbReference>
<sequence>MAWIPPRVAFLGRDGSIHHSPPSFATMASTWTSRLCASRQIDRDAALEELRSTLEGREGMARADATVRALLERARGGTEWTARASALHVSSAVAMAEHDDDVAQEKAQKMVDVLLEHLEDPEPRVREAVVEAARVVAARGRAEAMGDLRRAVVRSIRDNFERKEETKEGTLPSCAETDVQGEESDEDDDEWLVGMLRRANAAPKPGTGTFRPSTEGWRCLETSLKTLQKMAEGQAMRRRRRSDAETKEEAEWDRTLADEETLSLLAKAMLHENRFVREAAHRVVAALCDGSRPDDVYALGDAFAPFLARGLGDNWSQVRFAASAATRAFLMHVGDRKIEFFELLLPRMALNRHYVAEGVRNYSQETWEAVMGNTGREWMARVFAHVAKYYIQQCKADNHAVREAACACIAEAMAKVSRTAVSPHVPALLKALLICFRDESWPVRDAACTATARAAMEFSEEARPMLDELYRLWFDHLWDNIASVRENSAFALAQVRKAYGLEAESRILPVLEERLTMAKHQPEDSRKFSNLENVSTFGVAHARRLVEEDDDGKRDNQTMFSCGSLAPKLRRGSGCMDHSFQREKEPWEASDGAICLIAELSQVIPEKVLLYMEPLSDLAYVRHFSHYYNLQETLWRKLPSIAENVGKKKIKVHIDLFVGPMFDALKCGHQLTECAAGKCILFFQKMLGEGIFNARLDDAQKHLLQTSTFTASSPGPATPSR</sequence>
<dbReference type="SUPFAM" id="SSF48371">
    <property type="entry name" value="ARM repeat"/>
    <property type="match status" value="1"/>
</dbReference>
<reference evidence="2" key="1">
    <citation type="submission" date="2021-01" db="EMBL/GenBank/DDBJ databases">
        <authorList>
            <person name="Corre E."/>
            <person name="Pelletier E."/>
            <person name="Niang G."/>
            <person name="Scheremetjew M."/>
            <person name="Finn R."/>
            <person name="Kale V."/>
            <person name="Holt S."/>
            <person name="Cochrane G."/>
            <person name="Meng A."/>
            <person name="Brown T."/>
            <person name="Cohen L."/>
        </authorList>
    </citation>
    <scope>NUCLEOTIDE SEQUENCE</scope>
    <source>
        <strain evidence="2">CCMP1897</strain>
    </source>
</reference>
<name>A0A6U9PV78_9CHLO</name>
<dbReference type="Pfam" id="PF12765">
    <property type="entry name" value="Cohesin_HEAT"/>
    <property type="match status" value="1"/>
</dbReference>
<feature type="region of interest" description="Disordered" evidence="1">
    <location>
        <begin position="163"/>
        <end position="188"/>
    </location>
</feature>
<dbReference type="InterPro" id="IPR026003">
    <property type="entry name" value="Cohesin_HEAT"/>
</dbReference>
<proteinExistence type="predicted"/>
<evidence type="ECO:0000313" key="2">
    <source>
        <dbReference type="EMBL" id="CAE0606799.1"/>
    </source>
</evidence>
<evidence type="ECO:0000313" key="3">
    <source>
        <dbReference type="EMBL" id="CAE0606800.1"/>
    </source>
</evidence>
<protein>
    <recommendedName>
        <fullName evidence="4">TOG domain-containing protein</fullName>
    </recommendedName>
</protein>
<dbReference type="InterPro" id="IPR011989">
    <property type="entry name" value="ARM-like"/>
</dbReference>
<organism evidence="2">
    <name type="scientific">Picocystis salinarum</name>
    <dbReference type="NCBI Taxonomy" id="88271"/>
    <lineage>
        <taxon>Eukaryota</taxon>
        <taxon>Viridiplantae</taxon>
        <taxon>Chlorophyta</taxon>
        <taxon>Picocystophyceae</taxon>
        <taxon>Picocystales</taxon>
        <taxon>Picocystaceae</taxon>
        <taxon>Picocystis</taxon>
    </lineage>
</organism>
<gene>
    <name evidence="2" type="ORF">PSAL00342_LOCUS615</name>
    <name evidence="3" type="ORF">PSAL00342_LOCUS616</name>
</gene>